<dbReference type="RefSeq" id="WP_066144442.1">
    <property type="nucleotide sequence ID" value="NZ_PGEY01000001.1"/>
</dbReference>
<sequence>MTRLNLDALVPAAQAQQIRQWLGDVEVVADMSWNLGDTKVLHLQAGMKHVVAKTGGEENHHIVRELLAHRRYTGPLIEAGKAAKLLHASDSLRLMILDFQPGELSAGSEYEFDPEFHRQAGAALKLLHSQAQCLDPGYEARLTQKFLVLLEREHRIEPAACRQIEQMLRSYEPQPAVLVPTHGDWQPRNWLADQGELRVIDFGRFEFRPAASDLARLAVQQWRVRPDLEAAFLQGYGHDPREGEAWRIMQLREGLGTAVWAHQVGDRDFEAQGLQMLAETLTQA</sequence>
<dbReference type="EMBL" id="PGEY01000001">
    <property type="protein sequence ID" value="PJJ44169.1"/>
    <property type="molecule type" value="Genomic_DNA"/>
</dbReference>
<organism evidence="2 3">
    <name type="scientific">Glutamicibacter mysorens</name>
    <dbReference type="NCBI Taxonomy" id="257984"/>
    <lineage>
        <taxon>Bacteria</taxon>
        <taxon>Bacillati</taxon>
        <taxon>Actinomycetota</taxon>
        <taxon>Actinomycetes</taxon>
        <taxon>Micrococcales</taxon>
        <taxon>Micrococcaceae</taxon>
        <taxon>Glutamicibacter</taxon>
    </lineage>
</organism>
<evidence type="ECO:0000313" key="3">
    <source>
        <dbReference type="Proteomes" id="UP000229263"/>
    </source>
</evidence>
<accession>A0ABX4MX66</accession>
<dbReference type="InterPro" id="IPR011009">
    <property type="entry name" value="Kinase-like_dom_sf"/>
</dbReference>
<proteinExistence type="predicted"/>
<gene>
    <name evidence="2" type="ORF">ATK23_1397</name>
</gene>
<evidence type="ECO:0000313" key="2">
    <source>
        <dbReference type="EMBL" id="PJJ44169.1"/>
    </source>
</evidence>
<dbReference type="SUPFAM" id="SSF56112">
    <property type="entry name" value="Protein kinase-like (PK-like)"/>
    <property type="match status" value="1"/>
</dbReference>
<comment type="caution">
    <text evidence="2">The sequence shown here is derived from an EMBL/GenBank/DDBJ whole genome shotgun (WGS) entry which is preliminary data.</text>
</comment>
<keyword evidence="3" id="KW-1185">Reference proteome</keyword>
<name>A0ABX4MX66_9MICC</name>
<dbReference type="InterPro" id="IPR002575">
    <property type="entry name" value="Aminoglycoside_PTrfase"/>
</dbReference>
<evidence type="ECO:0000259" key="1">
    <source>
        <dbReference type="Pfam" id="PF01636"/>
    </source>
</evidence>
<feature type="domain" description="Aminoglycoside phosphotransferase" evidence="1">
    <location>
        <begin position="92"/>
        <end position="245"/>
    </location>
</feature>
<dbReference type="Proteomes" id="UP000229263">
    <property type="component" value="Unassembled WGS sequence"/>
</dbReference>
<protein>
    <submittedName>
        <fullName evidence="2">Phosphotransferase family enzyme</fullName>
    </submittedName>
</protein>
<reference evidence="2 3" key="1">
    <citation type="submission" date="2017-11" db="EMBL/GenBank/DDBJ databases">
        <title>Sequencing the genomes of 1000 actinobacteria strains.</title>
        <authorList>
            <person name="Klenk H.-P."/>
        </authorList>
    </citation>
    <scope>NUCLEOTIDE SEQUENCE [LARGE SCALE GENOMIC DNA]</scope>
    <source>
        <strain evidence="2 3">DSM 12798</strain>
    </source>
</reference>
<dbReference type="Pfam" id="PF01636">
    <property type="entry name" value="APH"/>
    <property type="match status" value="1"/>
</dbReference>
<dbReference type="Gene3D" id="3.90.1200.10">
    <property type="match status" value="1"/>
</dbReference>